<feature type="domain" description="Hemerythrin-like" evidence="2">
    <location>
        <begin position="33"/>
        <end position="166"/>
    </location>
</feature>
<dbReference type="InterPro" id="IPR012312">
    <property type="entry name" value="Hemerythrin-like"/>
</dbReference>
<organism evidence="3 4">
    <name type="scientific">Actinomadura craniellae</name>
    <dbReference type="NCBI Taxonomy" id="2231787"/>
    <lineage>
        <taxon>Bacteria</taxon>
        <taxon>Bacillati</taxon>
        <taxon>Actinomycetota</taxon>
        <taxon>Actinomycetes</taxon>
        <taxon>Streptosporangiales</taxon>
        <taxon>Thermomonosporaceae</taxon>
        <taxon>Actinomadura</taxon>
    </lineage>
</organism>
<dbReference type="AlphaFoldDB" id="A0A365H2P8"/>
<evidence type="ECO:0000313" key="3">
    <source>
        <dbReference type="EMBL" id="RAY13371.1"/>
    </source>
</evidence>
<sequence>MSESFHQAISEESRAGEESPAAGDGPGEVANLADKLLEVHTWLRAQLQQVRAEADAYFTGREPGVPLGLQLRQHCLAFCQALEFHHTGEDGQVFPFLADRHPHLRGALDRLSEEHRTVEGVQRELVALLADLGTADPGRFRAELDRLSAELTAHLDYEEESLLPALAGIPFPPAP</sequence>
<gene>
    <name evidence="3" type="ORF">DPM19_20070</name>
</gene>
<proteinExistence type="predicted"/>
<dbReference type="CDD" id="cd12108">
    <property type="entry name" value="Hr-like"/>
    <property type="match status" value="1"/>
</dbReference>
<reference evidence="3 4" key="1">
    <citation type="submission" date="2018-06" db="EMBL/GenBank/DDBJ databases">
        <title>Actinomadura craniellae sp. nov. isolated from marine sponge Craniella sp.</title>
        <authorList>
            <person name="Li L."/>
            <person name="Xu Q.H."/>
            <person name="Lin H.W."/>
            <person name="Lu Y.H."/>
        </authorList>
    </citation>
    <scope>NUCLEOTIDE SEQUENCE [LARGE SCALE GENOMIC DNA]</scope>
    <source>
        <strain evidence="3 4">LHW63021</strain>
    </source>
</reference>
<comment type="caution">
    <text evidence="3">The sequence shown here is derived from an EMBL/GenBank/DDBJ whole genome shotgun (WGS) entry which is preliminary data.</text>
</comment>
<protein>
    <recommendedName>
        <fullName evidence="2">Hemerythrin-like domain-containing protein</fullName>
    </recommendedName>
</protein>
<feature type="region of interest" description="Disordered" evidence="1">
    <location>
        <begin position="1"/>
        <end position="28"/>
    </location>
</feature>
<keyword evidence="4" id="KW-1185">Reference proteome</keyword>
<dbReference type="Gene3D" id="1.20.120.520">
    <property type="entry name" value="nmb1532 protein domain like"/>
    <property type="match status" value="1"/>
</dbReference>
<dbReference type="OrthoDB" id="8225825at2"/>
<dbReference type="Proteomes" id="UP000251891">
    <property type="component" value="Unassembled WGS sequence"/>
</dbReference>
<accession>A0A365H2P8</accession>
<dbReference type="EMBL" id="QLYX01000009">
    <property type="protein sequence ID" value="RAY13371.1"/>
    <property type="molecule type" value="Genomic_DNA"/>
</dbReference>
<dbReference type="RefSeq" id="WP_111869495.1">
    <property type="nucleotide sequence ID" value="NZ_QLYX01000009.1"/>
</dbReference>
<name>A0A365H2P8_9ACTN</name>
<evidence type="ECO:0000256" key="1">
    <source>
        <dbReference type="SAM" id="MobiDB-lite"/>
    </source>
</evidence>
<evidence type="ECO:0000313" key="4">
    <source>
        <dbReference type="Proteomes" id="UP000251891"/>
    </source>
</evidence>
<dbReference type="Pfam" id="PF01814">
    <property type="entry name" value="Hemerythrin"/>
    <property type="match status" value="1"/>
</dbReference>
<evidence type="ECO:0000259" key="2">
    <source>
        <dbReference type="Pfam" id="PF01814"/>
    </source>
</evidence>